<feature type="transmembrane region" description="Helical" evidence="1">
    <location>
        <begin position="7"/>
        <end position="24"/>
    </location>
</feature>
<feature type="transmembrane region" description="Helical" evidence="1">
    <location>
        <begin position="85"/>
        <end position="107"/>
    </location>
</feature>
<accession>A0A1R2BKJ5</accession>
<dbReference type="EMBL" id="MPUH01000583">
    <property type="protein sequence ID" value="OMJ77287.1"/>
    <property type="molecule type" value="Genomic_DNA"/>
</dbReference>
<evidence type="ECO:0000256" key="1">
    <source>
        <dbReference type="SAM" id="Phobius"/>
    </source>
</evidence>
<keyword evidence="1" id="KW-0472">Membrane</keyword>
<dbReference type="AlphaFoldDB" id="A0A1R2BKJ5"/>
<feature type="transmembrane region" description="Helical" evidence="1">
    <location>
        <begin position="53"/>
        <end position="73"/>
    </location>
</feature>
<proteinExistence type="predicted"/>
<name>A0A1R2BKJ5_9CILI</name>
<gene>
    <name evidence="2" type="ORF">SteCoe_23155</name>
</gene>
<protein>
    <submittedName>
        <fullName evidence="2">Uncharacterized protein</fullName>
    </submittedName>
</protein>
<comment type="caution">
    <text evidence="2">The sequence shown here is derived from an EMBL/GenBank/DDBJ whole genome shotgun (WGS) entry which is preliminary data.</text>
</comment>
<keyword evidence="1" id="KW-0812">Transmembrane</keyword>
<sequence>MENNSKLRLAGSVVSSLAILYYLFEIEQQIENWVSYDDIINVTDCPQVYGLEIWLLTQSGIWCGSICIMLAVFIAPHMFKLMLCFMYLVGPVFFMWTVFALIVQASFVNCCAEEMDKCEDFYPFKNSSNFVVLLVVSLLFSVSVTVLLASVLISALWQQIRNSILRYQIV</sequence>
<organism evidence="2 3">
    <name type="scientific">Stentor coeruleus</name>
    <dbReference type="NCBI Taxonomy" id="5963"/>
    <lineage>
        <taxon>Eukaryota</taxon>
        <taxon>Sar</taxon>
        <taxon>Alveolata</taxon>
        <taxon>Ciliophora</taxon>
        <taxon>Postciliodesmatophora</taxon>
        <taxon>Heterotrichea</taxon>
        <taxon>Heterotrichida</taxon>
        <taxon>Stentoridae</taxon>
        <taxon>Stentor</taxon>
    </lineage>
</organism>
<evidence type="ECO:0000313" key="3">
    <source>
        <dbReference type="Proteomes" id="UP000187209"/>
    </source>
</evidence>
<dbReference type="Proteomes" id="UP000187209">
    <property type="component" value="Unassembled WGS sequence"/>
</dbReference>
<keyword evidence="3" id="KW-1185">Reference proteome</keyword>
<keyword evidence="1" id="KW-1133">Transmembrane helix</keyword>
<reference evidence="2 3" key="1">
    <citation type="submission" date="2016-11" db="EMBL/GenBank/DDBJ databases">
        <title>The macronuclear genome of Stentor coeruleus: a giant cell with tiny introns.</title>
        <authorList>
            <person name="Slabodnick M."/>
            <person name="Ruby J.G."/>
            <person name="Reiff S.B."/>
            <person name="Swart E.C."/>
            <person name="Gosai S."/>
            <person name="Prabakaran S."/>
            <person name="Witkowska E."/>
            <person name="Larue G.E."/>
            <person name="Fisher S."/>
            <person name="Freeman R.M."/>
            <person name="Gunawardena J."/>
            <person name="Chu W."/>
            <person name="Stover N.A."/>
            <person name="Gregory B.D."/>
            <person name="Nowacki M."/>
            <person name="Derisi J."/>
            <person name="Roy S.W."/>
            <person name="Marshall W.F."/>
            <person name="Sood P."/>
        </authorList>
    </citation>
    <scope>NUCLEOTIDE SEQUENCE [LARGE SCALE GENOMIC DNA]</scope>
    <source>
        <strain evidence="2">WM001</strain>
    </source>
</reference>
<feature type="transmembrane region" description="Helical" evidence="1">
    <location>
        <begin position="130"/>
        <end position="157"/>
    </location>
</feature>
<evidence type="ECO:0000313" key="2">
    <source>
        <dbReference type="EMBL" id="OMJ77287.1"/>
    </source>
</evidence>